<evidence type="ECO:0000313" key="2">
    <source>
        <dbReference type="Proteomes" id="UP001567538"/>
    </source>
</evidence>
<name>A0ABD1HV24_SALDI</name>
<organism evidence="1 2">
    <name type="scientific">Salvia divinorum</name>
    <name type="common">Maria pastora</name>
    <name type="synonym">Diviner's sage</name>
    <dbReference type="NCBI Taxonomy" id="28513"/>
    <lineage>
        <taxon>Eukaryota</taxon>
        <taxon>Viridiplantae</taxon>
        <taxon>Streptophyta</taxon>
        <taxon>Embryophyta</taxon>
        <taxon>Tracheophyta</taxon>
        <taxon>Spermatophyta</taxon>
        <taxon>Magnoliopsida</taxon>
        <taxon>eudicotyledons</taxon>
        <taxon>Gunneridae</taxon>
        <taxon>Pentapetalae</taxon>
        <taxon>asterids</taxon>
        <taxon>lamiids</taxon>
        <taxon>Lamiales</taxon>
        <taxon>Lamiaceae</taxon>
        <taxon>Nepetoideae</taxon>
        <taxon>Mentheae</taxon>
        <taxon>Salviinae</taxon>
        <taxon>Salvia</taxon>
        <taxon>Salvia subgen. Calosphace</taxon>
    </lineage>
</organism>
<accession>A0ABD1HV24</accession>
<dbReference type="PANTHER" id="PTHR14428:SF5">
    <property type="entry name" value="NUCLEOLAR COMPLEX PROTEIN 3 HOMOLOG"/>
    <property type="match status" value="1"/>
</dbReference>
<dbReference type="InterPro" id="IPR016903">
    <property type="entry name" value="Nucleolar_cplx-assoc_3"/>
</dbReference>
<dbReference type="EMBL" id="JBEAFC010000004">
    <property type="protein sequence ID" value="KAL1559865.1"/>
    <property type="molecule type" value="Genomic_DNA"/>
</dbReference>
<keyword evidence="2" id="KW-1185">Reference proteome</keyword>
<evidence type="ECO:0000313" key="1">
    <source>
        <dbReference type="EMBL" id="KAL1559865.1"/>
    </source>
</evidence>
<protein>
    <submittedName>
        <fullName evidence="1">Nucleolar complex-associated protein 3 isoform X1</fullName>
    </submittedName>
</protein>
<reference evidence="1 2" key="1">
    <citation type="submission" date="2024-06" db="EMBL/GenBank/DDBJ databases">
        <title>A chromosome level genome sequence of Diviner's sage (Salvia divinorum).</title>
        <authorList>
            <person name="Ford S.A."/>
            <person name="Ro D.-K."/>
            <person name="Ness R.W."/>
            <person name="Phillips M.A."/>
        </authorList>
    </citation>
    <scope>NUCLEOTIDE SEQUENCE [LARGE SCALE GENOMIC DNA]</scope>
    <source>
        <strain evidence="1">SAF-2024a</strain>
        <tissue evidence="1">Leaf</tissue>
    </source>
</reference>
<dbReference type="Proteomes" id="UP001567538">
    <property type="component" value="Unassembled WGS sequence"/>
</dbReference>
<proteinExistence type="predicted"/>
<sequence length="98" mass="11318">MKKTRKEMKLKTRHDVNVDYKAVSFDQDPQERRKMQSQTLFAVFQILFRILKHIMQTKSEASPVHGAFGSHPLLDPCLNGIGKFAHLIDLDFMADLMS</sequence>
<dbReference type="PANTHER" id="PTHR14428">
    <property type="entry name" value="NUCLEOLAR COMPLEX PROTEIN 3"/>
    <property type="match status" value="1"/>
</dbReference>
<gene>
    <name evidence="1" type="ORF">AAHA92_10159</name>
</gene>
<dbReference type="AlphaFoldDB" id="A0ABD1HV24"/>
<comment type="caution">
    <text evidence="1">The sequence shown here is derived from an EMBL/GenBank/DDBJ whole genome shotgun (WGS) entry which is preliminary data.</text>
</comment>